<comment type="caution">
    <text evidence="2">The sequence shown here is derived from an EMBL/GenBank/DDBJ whole genome shotgun (WGS) entry which is preliminary data.</text>
</comment>
<accession>A0A1G2E0Z0</accession>
<feature type="domain" description="Integrase catalytic" evidence="1">
    <location>
        <begin position="43"/>
        <end position="125"/>
    </location>
</feature>
<dbReference type="EMBL" id="MHLZ01000028">
    <property type="protein sequence ID" value="OGZ19534.1"/>
    <property type="molecule type" value="Genomic_DNA"/>
</dbReference>
<dbReference type="GO" id="GO:0003676">
    <property type="term" value="F:nucleic acid binding"/>
    <property type="evidence" value="ECO:0007669"/>
    <property type="project" value="InterPro"/>
</dbReference>
<dbReference type="AlphaFoldDB" id="A0A1G2E0Z0"/>
<dbReference type="InterPro" id="IPR001584">
    <property type="entry name" value="Integrase_cat-core"/>
</dbReference>
<dbReference type="PROSITE" id="PS50994">
    <property type="entry name" value="INTEGRASE"/>
    <property type="match status" value="1"/>
</dbReference>
<evidence type="ECO:0000259" key="1">
    <source>
        <dbReference type="PROSITE" id="PS50994"/>
    </source>
</evidence>
<protein>
    <recommendedName>
        <fullName evidence="1">Integrase catalytic domain-containing protein</fullName>
    </recommendedName>
</protein>
<proteinExistence type="predicted"/>
<dbReference type="Gene3D" id="3.30.420.10">
    <property type="entry name" value="Ribonuclease H-like superfamily/Ribonuclease H"/>
    <property type="match status" value="1"/>
</dbReference>
<dbReference type="SUPFAM" id="SSF53098">
    <property type="entry name" value="Ribonuclease H-like"/>
    <property type="match status" value="1"/>
</dbReference>
<dbReference type="InterPro" id="IPR012337">
    <property type="entry name" value="RNaseH-like_sf"/>
</dbReference>
<sequence>MGRIISDLKKQGRILSGKRLSFYGKTGNLIEKKQIKRKKLRRKDYNPEKVGDLLQIDTIVKFINGIKRYIVPAIDLKLDFGFAYGYAGASSQNTKDFFSKLEMVSPFSIKRMQTDNGSEFENHFR</sequence>
<organism evidence="2 3">
    <name type="scientific">Candidatus Nealsonbacteria bacterium RIFCSPHIGHO2_01_FULL_38_55</name>
    <dbReference type="NCBI Taxonomy" id="1801664"/>
    <lineage>
        <taxon>Bacteria</taxon>
        <taxon>Candidatus Nealsoniibacteriota</taxon>
    </lineage>
</organism>
<evidence type="ECO:0000313" key="3">
    <source>
        <dbReference type="Proteomes" id="UP000177360"/>
    </source>
</evidence>
<reference evidence="2 3" key="1">
    <citation type="journal article" date="2016" name="Nat. Commun.">
        <title>Thousands of microbial genomes shed light on interconnected biogeochemical processes in an aquifer system.</title>
        <authorList>
            <person name="Anantharaman K."/>
            <person name="Brown C.T."/>
            <person name="Hug L.A."/>
            <person name="Sharon I."/>
            <person name="Castelle C.J."/>
            <person name="Probst A.J."/>
            <person name="Thomas B.C."/>
            <person name="Singh A."/>
            <person name="Wilkins M.J."/>
            <person name="Karaoz U."/>
            <person name="Brodie E.L."/>
            <person name="Williams K.H."/>
            <person name="Hubbard S.S."/>
            <person name="Banfield J.F."/>
        </authorList>
    </citation>
    <scope>NUCLEOTIDE SEQUENCE [LARGE SCALE GENOMIC DNA]</scope>
</reference>
<dbReference type="InterPro" id="IPR036397">
    <property type="entry name" value="RNaseH_sf"/>
</dbReference>
<gene>
    <name evidence="2" type="ORF">A2626_01850</name>
</gene>
<name>A0A1G2E0Z0_9BACT</name>
<dbReference type="GO" id="GO:0015074">
    <property type="term" value="P:DNA integration"/>
    <property type="evidence" value="ECO:0007669"/>
    <property type="project" value="InterPro"/>
</dbReference>
<dbReference type="Proteomes" id="UP000177360">
    <property type="component" value="Unassembled WGS sequence"/>
</dbReference>
<evidence type="ECO:0000313" key="2">
    <source>
        <dbReference type="EMBL" id="OGZ19534.1"/>
    </source>
</evidence>